<dbReference type="PANTHER" id="PTHR43834:SF6">
    <property type="entry name" value="GTPASE DER"/>
    <property type="match status" value="1"/>
</dbReference>
<evidence type="ECO:0000256" key="10">
    <source>
        <dbReference type="RuleBase" id="RU004481"/>
    </source>
</evidence>
<dbReference type="HAMAP" id="MF_00195">
    <property type="entry name" value="GTPase_Der"/>
    <property type="match status" value="1"/>
</dbReference>
<keyword evidence="4 10" id="KW-0677">Repeat</keyword>
<dbReference type="Pfam" id="PF01926">
    <property type="entry name" value="MMR_HSR1"/>
    <property type="match status" value="2"/>
</dbReference>
<dbReference type="CDD" id="cd01894">
    <property type="entry name" value="EngA1"/>
    <property type="match status" value="1"/>
</dbReference>
<feature type="domain" description="EngA-type G" evidence="12">
    <location>
        <begin position="181"/>
        <end position="354"/>
    </location>
</feature>
<dbReference type="InterPro" id="IPR027417">
    <property type="entry name" value="P-loop_NTPase"/>
</dbReference>
<dbReference type="InterPro" id="IPR031166">
    <property type="entry name" value="G_ENGA"/>
</dbReference>
<evidence type="ECO:0000256" key="8">
    <source>
        <dbReference type="HAMAP-Rule" id="MF_00195"/>
    </source>
</evidence>
<keyword evidence="3 8" id="KW-0690">Ribosome biogenesis</keyword>
<dbReference type="PRINTS" id="PR00326">
    <property type="entry name" value="GTP1OBG"/>
</dbReference>
<feature type="binding site" evidence="8">
    <location>
        <begin position="299"/>
        <end position="302"/>
    </location>
    <ligand>
        <name>GTP</name>
        <dbReference type="ChEBI" id="CHEBI:37565"/>
        <label>2</label>
    </ligand>
</feature>
<dbReference type="GO" id="GO:0042254">
    <property type="term" value="P:ribosome biogenesis"/>
    <property type="evidence" value="ECO:0007669"/>
    <property type="project" value="UniProtKB-KW"/>
</dbReference>
<evidence type="ECO:0000256" key="3">
    <source>
        <dbReference type="ARBA" id="ARBA00022517"/>
    </source>
</evidence>
<accession>A0A7D9D2E0</accession>
<feature type="binding site" evidence="8">
    <location>
        <begin position="234"/>
        <end position="238"/>
    </location>
    <ligand>
        <name>GTP</name>
        <dbReference type="ChEBI" id="CHEBI:37565"/>
        <label>2</label>
    </ligand>
</feature>
<evidence type="ECO:0000256" key="11">
    <source>
        <dbReference type="SAM" id="MobiDB-lite"/>
    </source>
</evidence>
<dbReference type="NCBIfam" id="TIGR00231">
    <property type="entry name" value="small_GTP"/>
    <property type="match status" value="2"/>
</dbReference>
<dbReference type="CDD" id="cd01895">
    <property type="entry name" value="EngA2"/>
    <property type="match status" value="1"/>
</dbReference>
<feature type="compositionally biased region" description="Basic residues" evidence="11">
    <location>
        <begin position="443"/>
        <end position="466"/>
    </location>
</feature>
<dbReference type="InterPro" id="IPR006073">
    <property type="entry name" value="GTP-bd"/>
</dbReference>
<dbReference type="AlphaFoldDB" id="A0A7D9D2E0"/>
<dbReference type="Gene3D" id="3.40.50.300">
    <property type="entry name" value="P-loop containing nucleotide triphosphate hydrolases"/>
    <property type="match status" value="2"/>
</dbReference>
<dbReference type="NCBIfam" id="TIGR03594">
    <property type="entry name" value="GTPase_EngA"/>
    <property type="match status" value="1"/>
</dbReference>
<organism evidence="13">
    <name type="scientific">uncultured Woeseiaceae bacterium</name>
    <dbReference type="NCBI Taxonomy" id="1983305"/>
    <lineage>
        <taxon>Bacteria</taxon>
        <taxon>Pseudomonadati</taxon>
        <taxon>Pseudomonadota</taxon>
        <taxon>Gammaproteobacteria</taxon>
        <taxon>Woeseiales</taxon>
        <taxon>Woeseiaceae</taxon>
        <taxon>environmental samples</taxon>
    </lineage>
</organism>
<evidence type="ECO:0000256" key="5">
    <source>
        <dbReference type="ARBA" id="ARBA00022741"/>
    </source>
</evidence>
<dbReference type="EMBL" id="LR633967">
    <property type="protein sequence ID" value="VUX55924.1"/>
    <property type="molecule type" value="Genomic_DNA"/>
</dbReference>
<feature type="domain" description="EngA-type G" evidence="12">
    <location>
        <begin position="3"/>
        <end position="166"/>
    </location>
</feature>
<dbReference type="Pfam" id="PF14714">
    <property type="entry name" value="KH_dom-like"/>
    <property type="match status" value="1"/>
</dbReference>
<name>A0A7D9D2E0_9GAMM</name>
<dbReference type="InterPro" id="IPR015946">
    <property type="entry name" value="KH_dom-like_a/b"/>
</dbReference>
<gene>
    <name evidence="8 13" type="primary">der</name>
    <name evidence="13" type="ORF">JTBM06_V1_170011</name>
</gene>
<dbReference type="GO" id="GO:0005525">
    <property type="term" value="F:GTP binding"/>
    <property type="evidence" value="ECO:0007669"/>
    <property type="project" value="UniProtKB-UniRule"/>
</dbReference>
<dbReference type="InterPro" id="IPR032859">
    <property type="entry name" value="KH_dom-like"/>
</dbReference>
<comment type="function">
    <text evidence="8 10">GTPase that plays an essential role in the late steps of ribosome biogenesis.</text>
</comment>
<protein>
    <recommendedName>
        <fullName evidence="2 8">GTPase Der</fullName>
    </recommendedName>
    <alternativeName>
        <fullName evidence="7 8">GTP-binding protein EngA</fullName>
    </alternativeName>
</protein>
<feature type="region of interest" description="Disordered" evidence="11">
    <location>
        <begin position="434"/>
        <end position="466"/>
    </location>
</feature>
<comment type="subunit">
    <text evidence="8">Associates with the 50S ribosomal subunit.</text>
</comment>
<feature type="binding site" evidence="8">
    <location>
        <begin position="118"/>
        <end position="121"/>
    </location>
    <ligand>
        <name>GTP</name>
        <dbReference type="ChEBI" id="CHEBI:37565"/>
        <label>1</label>
    </ligand>
</feature>
<dbReference type="InterPro" id="IPR005225">
    <property type="entry name" value="Small_GTP-bd"/>
</dbReference>
<evidence type="ECO:0000256" key="7">
    <source>
        <dbReference type="ARBA" id="ARBA00032345"/>
    </source>
</evidence>
<dbReference type="FunFam" id="3.40.50.300:FF:000040">
    <property type="entry name" value="GTPase Der"/>
    <property type="match status" value="1"/>
</dbReference>
<dbReference type="PIRSF" id="PIRSF006485">
    <property type="entry name" value="GTP-binding_EngA"/>
    <property type="match status" value="1"/>
</dbReference>
<proteinExistence type="inferred from homology"/>
<evidence type="ECO:0000313" key="13">
    <source>
        <dbReference type="EMBL" id="VUX55924.1"/>
    </source>
</evidence>
<dbReference type="PROSITE" id="PS51712">
    <property type="entry name" value="G_ENGA"/>
    <property type="match status" value="2"/>
</dbReference>
<evidence type="ECO:0000256" key="2">
    <source>
        <dbReference type="ARBA" id="ARBA00020953"/>
    </source>
</evidence>
<evidence type="ECO:0000259" key="12">
    <source>
        <dbReference type="PROSITE" id="PS51712"/>
    </source>
</evidence>
<keyword evidence="6 8" id="KW-0342">GTP-binding</keyword>
<feature type="binding site" evidence="8">
    <location>
        <begin position="56"/>
        <end position="60"/>
    </location>
    <ligand>
        <name>GTP</name>
        <dbReference type="ChEBI" id="CHEBI:37565"/>
        <label>1</label>
    </ligand>
</feature>
<comment type="similarity">
    <text evidence="1 8 9 10">Belongs to the TRAFAC class TrmE-Era-EngA-EngB-Septin-like GTPase superfamily. EngA (Der) GTPase family.</text>
</comment>
<dbReference type="PANTHER" id="PTHR43834">
    <property type="entry name" value="GTPASE DER"/>
    <property type="match status" value="1"/>
</dbReference>
<sequence length="466" mass="51542">MLPVIALIGRPNVGKSTLFNRLTRSRDALVADYPGLTRDRQYGFGKIGPVPYLVIDTGGVAGGEVGIKELMVDQTVRALQEADVAIVMVDGRSGLTAADEHVAELARKHAQSTWLAVNKAEGLDADIACGEFHGLGLGEPVAISAAHGDRVTALMDEVLVPFVEIDAADAESEQVEDGKTLRIAVIGRPNVGKSTLINRLIGEDRLVVFDQPGTTRDSVAVPFERDGKNYLLIDTAGVRRKSKVHEAVEKFSIIKALQAMERAQVVIALLDAHEGVTEQDVSLMGLTVERGRALVVVTNKWDGLTHNQKRHIKDELDRRLPFLDFAERMTISALHGTAVGDLLPAVERAYHAATRDLSTTDLNRELEDAVTAHAPPLVRGRRIRLRYAHQGGRNPPVIVIHGNQTEKLPEAYRRYLINRFRKAFRLQGTPVRLSFKTSNNPFKGRRNKLTPRQQQKRKRLMKHAKR</sequence>
<evidence type="ECO:0000256" key="1">
    <source>
        <dbReference type="ARBA" id="ARBA00008279"/>
    </source>
</evidence>
<evidence type="ECO:0000256" key="9">
    <source>
        <dbReference type="PROSITE-ProRule" id="PRU01049"/>
    </source>
</evidence>
<reference evidence="13" key="1">
    <citation type="submission" date="2019-07" db="EMBL/GenBank/DDBJ databases">
        <authorList>
            <person name="Weber M."/>
            <person name="Kostadinov I."/>
            <person name="Kostadinov D I."/>
        </authorList>
    </citation>
    <scope>NUCLEOTIDE SEQUENCE</scope>
    <source>
        <strain evidence="13">Gfbio:sag-sample-m06:053724c1-46a9-4a36-b237-ea2bf867836b</strain>
    </source>
</reference>
<evidence type="ECO:0000256" key="6">
    <source>
        <dbReference type="ARBA" id="ARBA00023134"/>
    </source>
</evidence>
<dbReference type="GO" id="GO:0043022">
    <property type="term" value="F:ribosome binding"/>
    <property type="evidence" value="ECO:0007669"/>
    <property type="project" value="TreeGrafter"/>
</dbReference>
<evidence type="ECO:0000256" key="4">
    <source>
        <dbReference type="ARBA" id="ARBA00022737"/>
    </source>
</evidence>
<dbReference type="FunFam" id="3.30.300.20:FF:000004">
    <property type="entry name" value="GTPase Der"/>
    <property type="match status" value="1"/>
</dbReference>
<keyword evidence="5 8" id="KW-0547">Nucleotide-binding</keyword>
<dbReference type="Gene3D" id="3.30.300.20">
    <property type="match status" value="1"/>
</dbReference>
<feature type="binding site" evidence="8">
    <location>
        <begin position="187"/>
        <end position="194"/>
    </location>
    <ligand>
        <name>GTP</name>
        <dbReference type="ChEBI" id="CHEBI:37565"/>
        <label>2</label>
    </ligand>
</feature>
<dbReference type="InterPro" id="IPR016484">
    <property type="entry name" value="GTPase_Der"/>
</dbReference>
<dbReference type="SUPFAM" id="SSF52540">
    <property type="entry name" value="P-loop containing nucleoside triphosphate hydrolases"/>
    <property type="match status" value="2"/>
</dbReference>
<feature type="binding site" evidence="8">
    <location>
        <begin position="9"/>
        <end position="16"/>
    </location>
    <ligand>
        <name>GTP</name>
        <dbReference type="ChEBI" id="CHEBI:37565"/>
        <label>1</label>
    </ligand>
</feature>